<evidence type="ECO:0000256" key="2">
    <source>
        <dbReference type="ARBA" id="ARBA00007749"/>
    </source>
</evidence>
<evidence type="ECO:0000259" key="6">
    <source>
        <dbReference type="SMART" id="SM00849"/>
    </source>
</evidence>
<reference evidence="7 8" key="1">
    <citation type="submission" date="2019-12" db="EMBL/GenBank/DDBJ databases">
        <title>Paraburkholderia acidiphila 7Q-K02 sp. nov and Paraburkholderia acidisoli DHF22 sp. nov., two strains isolated from forest soil.</title>
        <authorList>
            <person name="Gao Z."/>
            <person name="Qiu L."/>
        </authorList>
    </citation>
    <scope>NUCLEOTIDE SEQUENCE [LARGE SCALE GENOMIC DNA]</scope>
    <source>
        <strain evidence="7 8">DHF22</strain>
    </source>
</reference>
<keyword evidence="5" id="KW-0862">Zinc</keyword>
<protein>
    <submittedName>
        <fullName evidence="7">MBL fold metallo-hydrolase</fullName>
    </submittedName>
</protein>
<evidence type="ECO:0000313" key="8">
    <source>
        <dbReference type="Proteomes" id="UP000433577"/>
    </source>
</evidence>
<evidence type="ECO:0000256" key="4">
    <source>
        <dbReference type="ARBA" id="ARBA00022801"/>
    </source>
</evidence>
<dbReference type="InterPro" id="IPR036866">
    <property type="entry name" value="RibonucZ/Hydroxyglut_hydro"/>
</dbReference>
<evidence type="ECO:0000256" key="3">
    <source>
        <dbReference type="ARBA" id="ARBA00022723"/>
    </source>
</evidence>
<dbReference type="Pfam" id="PF00753">
    <property type="entry name" value="Lactamase_B"/>
    <property type="match status" value="1"/>
</dbReference>
<keyword evidence="3" id="KW-0479">Metal-binding</keyword>
<dbReference type="PANTHER" id="PTHR42978">
    <property type="entry name" value="QUORUM-QUENCHING LACTONASE YTNP-RELATED-RELATED"/>
    <property type="match status" value="1"/>
</dbReference>
<dbReference type="InterPro" id="IPR001279">
    <property type="entry name" value="Metallo-B-lactamas"/>
</dbReference>
<dbReference type="GO" id="GO:0046872">
    <property type="term" value="F:metal ion binding"/>
    <property type="evidence" value="ECO:0007669"/>
    <property type="project" value="UniProtKB-KW"/>
</dbReference>
<keyword evidence="8" id="KW-1185">Reference proteome</keyword>
<evidence type="ECO:0000256" key="5">
    <source>
        <dbReference type="ARBA" id="ARBA00022833"/>
    </source>
</evidence>
<dbReference type="AlphaFoldDB" id="A0A7Z2GRA2"/>
<keyword evidence="4 7" id="KW-0378">Hydrolase</keyword>
<dbReference type="Proteomes" id="UP000433577">
    <property type="component" value="Chromosome 4"/>
</dbReference>
<evidence type="ECO:0000256" key="1">
    <source>
        <dbReference type="ARBA" id="ARBA00001947"/>
    </source>
</evidence>
<dbReference type="PANTHER" id="PTHR42978:SF7">
    <property type="entry name" value="METALLO-HYDROLASE RV2300C-RELATED"/>
    <property type="match status" value="1"/>
</dbReference>
<dbReference type="KEGG" id="pacs:FAZ98_32570"/>
<sequence>MSSPIENYRIYAVKYAHFERRSYHNFLGGDTHDVPMPLDYFVWAVVGRERTFIVDTGFDQAMADKRGRTITNTVETGLGKIGIRAHDVKDVIITHMHYDHAGNHALFPQARYHLQDREMAYCTGRCMCHHALSHPFEPEDVKAMVGRLFDGRVQFHEGASEVAPGISVHWVGGHTNGLQIVRVHTENGWVVLASDASHFYANMDDHRPFPVVYNVGDMLEGYETAHRLASSHAQVIPGHDPAVLSRFPAHDRETEGWIVRVDAPMRSDR</sequence>
<feature type="domain" description="Metallo-beta-lactamase" evidence="6">
    <location>
        <begin position="39"/>
        <end position="239"/>
    </location>
</feature>
<comment type="similarity">
    <text evidence="2">Belongs to the metallo-beta-lactamase superfamily.</text>
</comment>
<organism evidence="7 8">
    <name type="scientific">Paraburkholderia acidisoli</name>
    <dbReference type="NCBI Taxonomy" id="2571748"/>
    <lineage>
        <taxon>Bacteria</taxon>
        <taxon>Pseudomonadati</taxon>
        <taxon>Pseudomonadota</taxon>
        <taxon>Betaproteobacteria</taxon>
        <taxon>Burkholderiales</taxon>
        <taxon>Burkholderiaceae</taxon>
        <taxon>Paraburkholderia</taxon>
    </lineage>
</organism>
<proteinExistence type="inferred from homology"/>
<dbReference type="SUPFAM" id="SSF56281">
    <property type="entry name" value="Metallo-hydrolase/oxidoreductase"/>
    <property type="match status" value="1"/>
</dbReference>
<dbReference type="Gene3D" id="3.60.15.10">
    <property type="entry name" value="Ribonuclease Z/Hydroxyacylglutathione hydrolase-like"/>
    <property type="match status" value="1"/>
</dbReference>
<comment type="cofactor">
    <cofactor evidence="1">
        <name>Zn(2+)</name>
        <dbReference type="ChEBI" id="CHEBI:29105"/>
    </cofactor>
</comment>
<dbReference type="RefSeq" id="WP_158957922.1">
    <property type="nucleotide sequence ID" value="NZ_CP046916.1"/>
</dbReference>
<gene>
    <name evidence="7" type="ORF">FAZ98_32570</name>
</gene>
<name>A0A7Z2GRA2_9BURK</name>
<evidence type="ECO:0000313" key="7">
    <source>
        <dbReference type="EMBL" id="QGZ66512.1"/>
    </source>
</evidence>
<dbReference type="GO" id="GO:0016787">
    <property type="term" value="F:hydrolase activity"/>
    <property type="evidence" value="ECO:0007669"/>
    <property type="project" value="UniProtKB-KW"/>
</dbReference>
<dbReference type="InterPro" id="IPR051013">
    <property type="entry name" value="MBL_superfamily_lactonases"/>
</dbReference>
<dbReference type="OrthoDB" id="5443440at2"/>
<dbReference type="EMBL" id="CP046916">
    <property type="protein sequence ID" value="QGZ66512.1"/>
    <property type="molecule type" value="Genomic_DNA"/>
</dbReference>
<dbReference type="SMART" id="SM00849">
    <property type="entry name" value="Lactamase_B"/>
    <property type="match status" value="1"/>
</dbReference>
<accession>A0A7Z2GRA2</accession>
<dbReference type="CDD" id="cd07729">
    <property type="entry name" value="AHL_lactonase_MBL-fold"/>
    <property type="match status" value="1"/>
</dbReference>